<dbReference type="InterPro" id="IPR032466">
    <property type="entry name" value="Metal_Hydrolase"/>
</dbReference>
<evidence type="ECO:0000256" key="2">
    <source>
        <dbReference type="ARBA" id="ARBA00022723"/>
    </source>
</evidence>
<feature type="binding site" evidence="4">
    <location>
        <position position="204"/>
    </location>
    <ligand>
        <name>a divalent metal cation</name>
        <dbReference type="ChEBI" id="CHEBI:60240"/>
        <label>1</label>
    </ligand>
</feature>
<gene>
    <name evidence="5" type="ORF">AUC69_14625</name>
</gene>
<dbReference type="Pfam" id="PF01026">
    <property type="entry name" value="TatD_DNase"/>
    <property type="match status" value="1"/>
</dbReference>
<evidence type="ECO:0000313" key="6">
    <source>
        <dbReference type="Proteomes" id="UP000094472"/>
    </source>
</evidence>
<evidence type="ECO:0000256" key="4">
    <source>
        <dbReference type="PIRSR" id="PIRSR005902-1"/>
    </source>
</evidence>
<dbReference type="SUPFAM" id="SSF51556">
    <property type="entry name" value="Metallo-dependent hydrolases"/>
    <property type="match status" value="1"/>
</dbReference>
<evidence type="ECO:0000313" key="5">
    <source>
        <dbReference type="EMBL" id="ODR96394.1"/>
    </source>
</evidence>
<comment type="caution">
    <text evidence="5">The sequence shown here is derived from an EMBL/GenBank/DDBJ whole genome shotgun (WGS) entry which is preliminary data.</text>
</comment>
<dbReference type="Proteomes" id="UP000094472">
    <property type="component" value="Unassembled WGS sequence"/>
</dbReference>
<feature type="binding site" evidence="4">
    <location>
        <position position="6"/>
    </location>
    <ligand>
        <name>a divalent metal cation</name>
        <dbReference type="ChEBI" id="CHEBI:60240"/>
        <label>1</label>
    </ligand>
</feature>
<dbReference type="GO" id="GO:0005829">
    <property type="term" value="C:cytosol"/>
    <property type="evidence" value="ECO:0007669"/>
    <property type="project" value="TreeGrafter"/>
</dbReference>
<organism evidence="5 6">
    <name type="scientific">Methyloceanibacter superfactus</name>
    <dbReference type="NCBI Taxonomy" id="1774969"/>
    <lineage>
        <taxon>Bacteria</taxon>
        <taxon>Pseudomonadati</taxon>
        <taxon>Pseudomonadota</taxon>
        <taxon>Alphaproteobacteria</taxon>
        <taxon>Hyphomicrobiales</taxon>
        <taxon>Hyphomicrobiaceae</taxon>
        <taxon>Methyloceanibacter</taxon>
    </lineage>
</organism>
<dbReference type="AlphaFoldDB" id="A0A1E3VS87"/>
<dbReference type="NCBIfam" id="TIGR00010">
    <property type="entry name" value="YchF/TatD family DNA exonuclease"/>
    <property type="match status" value="1"/>
</dbReference>
<feature type="binding site" evidence="4">
    <location>
        <position position="154"/>
    </location>
    <ligand>
        <name>a divalent metal cation</name>
        <dbReference type="ChEBI" id="CHEBI:60240"/>
        <label>2</label>
    </ligand>
</feature>
<comment type="similarity">
    <text evidence="1">Belongs to the metallo-dependent hydrolases superfamily. TatD-type hydrolase family.</text>
</comment>
<dbReference type="GO" id="GO:0046872">
    <property type="term" value="F:metal ion binding"/>
    <property type="evidence" value="ECO:0007669"/>
    <property type="project" value="UniProtKB-KW"/>
</dbReference>
<accession>A0A1E3VS87</accession>
<dbReference type="InterPro" id="IPR015991">
    <property type="entry name" value="TatD/YcfH-like"/>
</dbReference>
<dbReference type="PROSITE" id="PS01137">
    <property type="entry name" value="TATD_1"/>
    <property type="match status" value="1"/>
</dbReference>
<dbReference type="InterPro" id="IPR018228">
    <property type="entry name" value="DNase_TatD-rel_CS"/>
</dbReference>
<feature type="binding site" evidence="4">
    <location>
        <position position="92"/>
    </location>
    <ligand>
        <name>a divalent metal cation</name>
        <dbReference type="ChEBI" id="CHEBI:60240"/>
        <label>1</label>
    </ligand>
</feature>
<dbReference type="GO" id="GO:0004536">
    <property type="term" value="F:DNA nuclease activity"/>
    <property type="evidence" value="ECO:0007669"/>
    <property type="project" value="InterPro"/>
</dbReference>
<dbReference type="FunFam" id="3.20.20.140:FF:000005">
    <property type="entry name" value="TatD family hydrolase"/>
    <property type="match status" value="1"/>
</dbReference>
<dbReference type="PANTHER" id="PTHR46124:SF2">
    <property type="entry name" value="D-AMINOACYL-TRNA DEACYLASE"/>
    <property type="match status" value="1"/>
</dbReference>
<reference evidence="5 6" key="1">
    <citation type="journal article" date="2016" name="Environ. Microbiol.">
        <title>New Methyloceanibacter diversity from North Sea sediments includes methanotroph containing solely the soluble methane monooxygenase.</title>
        <authorList>
            <person name="Vekeman B."/>
            <person name="Kerckhof F.M."/>
            <person name="Cremers G."/>
            <person name="de Vos P."/>
            <person name="Vandamme P."/>
            <person name="Boon N."/>
            <person name="Op den Camp H.J."/>
            <person name="Heylen K."/>
        </authorList>
    </citation>
    <scope>NUCLEOTIDE SEQUENCE [LARGE SCALE GENOMIC DNA]</scope>
    <source>
        <strain evidence="5 6">R-67175</strain>
    </source>
</reference>
<dbReference type="CDD" id="cd01310">
    <property type="entry name" value="TatD_DNAse"/>
    <property type="match status" value="1"/>
</dbReference>
<dbReference type="EMBL" id="LPWF01000029">
    <property type="protein sequence ID" value="ODR96394.1"/>
    <property type="molecule type" value="Genomic_DNA"/>
</dbReference>
<evidence type="ECO:0000256" key="3">
    <source>
        <dbReference type="ARBA" id="ARBA00022801"/>
    </source>
</evidence>
<keyword evidence="6" id="KW-1185">Reference proteome</keyword>
<protein>
    <submittedName>
        <fullName evidence="5">LuxR family transcriptional regulator</fullName>
    </submittedName>
</protein>
<feature type="binding site" evidence="4">
    <location>
        <position position="128"/>
    </location>
    <ligand>
        <name>a divalent metal cation</name>
        <dbReference type="ChEBI" id="CHEBI:60240"/>
        <label>2</label>
    </ligand>
</feature>
<feature type="binding site" evidence="4">
    <location>
        <position position="8"/>
    </location>
    <ligand>
        <name>a divalent metal cation</name>
        <dbReference type="ChEBI" id="CHEBI:60240"/>
        <label>1</label>
    </ligand>
</feature>
<dbReference type="Gene3D" id="3.20.20.140">
    <property type="entry name" value="Metal-dependent hydrolases"/>
    <property type="match status" value="1"/>
</dbReference>
<evidence type="ECO:0000256" key="1">
    <source>
        <dbReference type="ARBA" id="ARBA00009275"/>
    </source>
</evidence>
<dbReference type="PIRSF" id="PIRSF005902">
    <property type="entry name" value="DNase_TatD"/>
    <property type="match status" value="1"/>
</dbReference>
<dbReference type="GO" id="GO:0016788">
    <property type="term" value="F:hydrolase activity, acting on ester bonds"/>
    <property type="evidence" value="ECO:0007669"/>
    <property type="project" value="InterPro"/>
</dbReference>
<dbReference type="STRING" id="1774969.AUC69_14625"/>
<keyword evidence="3" id="KW-0378">Hydrolase</keyword>
<dbReference type="PANTHER" id="PTHR46124">
    <property type="entry name" value="D-AMINOACYL-TRNA DEACYLASE"/>
    <property type="match status" value="1"/>
</dbReference>
<name>A0A1E3VS87_9HYPH</name>
<dbReference type="OrthoDB" id="9810005at2"/>
<keyword evidence="2 4" id="KW-0479">Metal-binding</keyword>
<sequence length="268" mass="29442">MIVDSHCHLDFPELNAELDAVLARAREAGVGLMVTISTRVARFHELKAIVEAHDNVYCSIGTHPHNAAEEPDITVDELVEISRHPKVVAIGEAGLDYHYDHSPRDIQKKSFRTHIAAARETGLPLVIHAREADADVARILEEETAEGAFPFVLHCFTSGADLAHRGLALGGYVSFSGVVTFKKANELRDIALALPYDRLLVETDAPYLAPEPYRGQTNEPSFVVRTAARLAELRGVNETEMGRLTTENFFRLFKKVPRPAAEAPSSAA</sequence>
<proteinExistence type="inferred from homology"/>
<dbReference type="InterPro" id="IPR001130">
    <property type="entry name" value="TatD-like"/>
</dbReference>
<dbReference type="RefSeq" id="WP_069442326.1">
    <property type="nucleotide sequence ID" value="NZ_LPWF01000029.1"/>
</dbReference>